<gene>
    <name evidence="5" type="ORF">ABRP34_22990</name>
</gene>
<keyword evidence="3" id="KW-0238">DNA-binding</keyword>
<dbReference type="EMBL" id="CP159280">
    <property type="protein sequence ID" value="XCH13971.1"/>
    <property type="molecule type" value="Genomic_DNA"/>
</dbReference>
<dbReference type="GO" id="GO:0004519">
    <property type="term" value="F:endonuclease activity"/>
    <property type="evidence" value="ECO:0007669"/>
    <property type="project" value="UniProtKB-KW"/>
</dbReference>
<keyword evidence="5" id="KW-0540">Nuclease</keyword>
<dbReference type="EC" id="3.1.21.-" evidence="5"/>
<dbReference type="GO" id="GO:0009307">
    <property type="term" value="P:DNA restriction-modification system"/>
    <property type="evidence" value="ECO:0007669"/>
    <property type="project" value="UniProtKB-KW"/>
</dbReference>
<dbReference type="Gene3D" id="3.90.220.20">
    <property type="entry name" value="DNA methylase specificity domains"/>
    <property type="match status" value="1"/>
</dbReference>
<dbReference type="AlphaFoldDB" id="A0AAU8EYS4"/>
<dbReference type="GO" id="GO:0016787">
    <property type="term" value="F:hydrolase activity"/>
    <property type="evidence" value="ECO:0007669"/>
    <property type="project" value="UniProtKB-KW"/>
</dbReference>
<evidence type="ECO:0000313" key="5">
    <source>
        <dbReference type="EMBL" id="XCH13971.1"/>
    </source>
</evidence>
<dbReference type="GO" id="GO:0003677">
    <property type="term" value="F:DNA binding"/>
    <property type="evidence" value="ECO:0007669"/>
    <property type="project" value="UniProtKB-KW"/>
</dbReference>
<reference evidence="5" key="1">
    <citation type="submission" date="2024-06" db="EMBL/GenBank/DDBJ databases">
        <title>Biodegradation of dimethachlon by Arthrobacter sp. K5: mechanistic insights and ecological implications.</title>
        <authorList>
            <person name="Hu S."/>
            <person name="Lu P."/>
        </authorList>
    </citation>
    <scope>NUCLEOTIDE SEQUENCE</scope>
    <source>
        <strain evidence="5">K5</strain>
        <plasmid evidence="5">unnamed</plasmid>
    </source>
</reference>
<feature type="domain" description="Type I restriction modification DNA specificity" evidence="4">
    <location>
        <begin position="9"/>
        <end position="96"/>
    </location>
</feature>
<evidence type="ECO:0000256" key="2">
    <source>
        <dbReference type="ARBA" id="ARBA00022747"/>
    </source>
</evidence>
<keyword evidence="5" id="KW-0255">Endonuclease</keyword>
<dbReference type="RefSeq" id="WP_353713651.1">
    <property type="nucleotide sequence ID" value="NZ_CP159280.1"/>
</dbReference>
<keyword evidence="2" id="KW-0680">Restriction system</keyword>
<proteinExistence type="inferred from homology"/>
<keyword evidence="5" id="KW-0614">Plasmid</keyword>
<sequence>MSREIDLTGWMPFRIGHLFDVVKGSRLRSLDRVEGDIPYVGASLFNNGYTHMISNDEQIHPGNVLTTAYNGTIPGKTFYQPVPFWATDDVNVLYPKFEMTVESGLFIAPLIEVVGKNYVYVDKWKLQDMIDAVIFLPVTAEGEPNWNFMECTMREVVKEREKALDSLQALVSGV</sequence>
<keyword evidence="5" id="KW-0378">Hydrolase</keyword>
<evidence type="ECO:0000256" key="3">
    <source>
        <dbReference type="ARBA" id="ARBA00023125"/>
    </source>
</evidence>
<dbReference type="SUPFAM" id="SSF116734">
    <property type="entry name" value="DNA methylase specificity domain"/>
    <property type="match status" value="1"/>
</dbReference>
<geneLocation type="plasmid" evidence="5">
    <name>unnamed</name>
</geneLocation>
<name>A0AAU8EYS4_9MICC</name>
<protein>
    <submittedName>
        <fullName evidence="5">Restriction endonuclease subunit S</fullName>
        <ecNumber evidence="5">3.1.21.-</ecNumber>
    </submittedName>
</protein>
<evidence type="ECO:0000259" key="4">
    <source>
        <dbReference type="Pfam" id="PF01420"/>
    </source>
</evidence>
<evidence type="ECO:0000256" key="1">
    <source>
        <dbReference type="ARBA" id="ARBA00010923"/>
    </source>
</evidence>
<dbReference type="Pfam" id="PF01420">
    <property type="entry name" value="Methylase_S"/>
    <property type="match status" value="1"/>
</dbReference>
<dbReference type="InterPro" id="IPR000055">
    <property type="entry name" value="Restrct_endonuc_typeI_TRD"/>
</dbReference>
<organism evidence="5">
    <name type="scientific">Arthrobacter sp. K5</name>
    <dbReference type="NCBI Taxonomy" id="2839623"/>
    <lineage>
        <taxon>Bacteria</taxon>
        <taxon>Bacillati</taxon>
        <taxon>Actinomycetota</taxon>
        <taxon>Actinomycetes</taxon>
        <taxon>Micrococcales</taxon>
        <taxon>Micrococcaceae</taxon>
        <taxon>Arthrobacter</taxon>
    </lineage>
</organism>
<comment type="similarity">
    <text evidence="1">Belongs to the type-I restriction system S methylase family.</text>
</comment>
<accession>A0AAU8EYS4</accession>
<dbReference type="InterPro" id="IPR044946">
    <property type="entry name" value="Restrct_endonuc_typeI_TRD_sf"/>
</dbReference>